<sequence length="98" mass="10039">MLSLSQPQSLSRDLDNARLFALFPILGTLVLAADVVVFTPGAPAPGLVEPAHLGRFFGLLAVAEQAGFLVIGLFLSGLLVAGLRNVGDVGQGQGRGGK</sequence>
<protein>
    <submittedName>
        <fullName evidence="2">Uncharacterized protein</fullName>
    </submittedName>
</protein>
<evidence type="ECO:0000313" key="3">
    <source>
        <dbReference type="Proteomes" id="UP001390339"/>
    </source>
</evidence>
<dbReference type="Proteomes" id="UP001390339">
    <property type="component" value="Unassembled WGS sequence"/>
</dbReference>
<proteinExistence type="predicted"/>
<comment type="caution">
    <text evidence="2">The sequence shown here is derived from an EMBL/GenBank/DDBJ whole genome shotgun (WGS) entry which is preliminary data.</text>
</comment>
<gene>
    <name evidence="2" type="ORF">PGQ11_004302</name>
</gene>
<reference evidence="2 3" key="1">
    <citation type="journal article" date="2024" name="IMA Fungus">
        <title>Apiospora arundinis, a panoply of carbohydrate-active enzymes and secondary metabolites.</title>
        <authorList>
            <person name="Sorensen T."/>
            <person name="Petersen C."/>
            <person name="Muurmann A.T."/>
            <person name="Christiansen J.V."/>
            <person name="Brundto M.L."/>
            <person name="Overgaard C.K."/>
            <person name="Boysen A.T."/>
            <person name="Wollenberg R.D."/>
            <person name="Larsen T.O."/>
            <person name="Sorensen J.L."/>
            <person name="Nielsen K.L."/>
            <person name="Sondergaard T.E."/>
        </authorList>
    </citation>
    <scope>NUCLEOTIDE SEQUENCE [LARGE SCALE GENOMIC DNA]</scope>
    <source>
        <strain evidence="2 3">AAU 773</strain>
    </source>
</reference>
<keyword evidence="1" id="KW-0472">Membrane</keyword>
<dbReference type="EMBL" id="JAPCWZ010000003">
    <property type="protein sequence ID" value="KAK8873788.1"/>
    <property type="molecule type" value="Genomic_DNA"/>
</dbReference>
<keyword evidence="1" id="KW-1133">Transmembrane helix</keyword>
<evidence type="ECO:0000256" key="1">
    <source>
        <dbReference type="SAM" id="Phobius"/>
    </source>
</evidence>
<name>A0ABR2J896_9PEZI</name>
<evidence type="ECO:0000313" key="2">
    <source>
        <dbReference type="EMBL" id="KAK8873788.1"/>
    </source>
</evidence>
<feature type="transmembrane region" description="Helical" evidence="1">
    <location>
        <begin position="56"/>
        <end position="81"/>
    </location>
</feature>
<accession>A0ABR2J896</accession>
<keyword evidence="1" id="KW-0812">Transmembrane</keyword>
<organism evidence="2 3">
    <name type="scientific">Apiospora arundinis</name>
    <dbReference type="NCBI Taxonomy" id="335852"/>
    <lineage>
        <taxon>Eukaryota</taxon>
        <taxon>Fungi</taxon>
        <taxon>Dikarya</taxon>
        <taxon>Ascomycota</taxon>
        <taxon>Pezizomycotina</taxon>
        <taxon>Sordariomycetes</taxon>
        <taxon>Xylariomycetidae</taxon>
        <taxon>Amphisphaeriales</taxon>
        <taxon>Apiosporaceae</taxon>
        <taxon>Apiospora</taxon>
    </lineage>
</organism>
<keyword evidence="3" id="KW-1185">Reference proteome</keyword>